<accession>A0ABQ3JTL5</accession>
<proteinExistence type="predicted"/>
<gene>
    <name evidence="1" type="ORF">GCM10017781_33430</name>
</gene>
<name>A0ABQ3JTL5_9DEIO</name>
<keyword evidence="2" id="KW-1185">Reference proteome</keyword>
<dbReference type="Proteomes" id="UP000619376">
    <property type="component" value="Unassembled WGS sequence"/>
</dbReference>
<dbReference type="EMBL" id="BNAJ01000009">
    <property type="protein sequence ID" value="GHF54429.1"/>
    <property type="molecule type" value="Genomic_DNA"/>
</dbReference>
<reference evidence="2" key="1">
    <citation type="journal article" date="2019" name="Int. J. Syst. Evol. Microbiol.">
        <title>The Global Catalogue of Microorganisms (GCM) 10K type strain sequencing project: providing services to taxonomists for standard genome sequencing and annotation.</title>
        <authorList>
            <consortium name="The Broad Institute Genomics Platform"/>
            <consortium name="The Broad Institute Genome Sequencing Center for Infectious Disease"/>
            <person name="Wu L."/>
            <person name="Ma J."/>
        </authorList>
    </citation>
    <scope>NUCLEOTIDE SEQUENCE [LARGE SCALE GENOMIC DNA]</scope>
    <source>
        <strain evidence="2">CGMCC 1.18437</strain>
    </source>
</reference>
<evidence type="ECO:0000313" key="1">
    <source>
        <dbReference type="EMBL" id="GHF54429.1"/>
    </source>
</evidence>
<sequence length="78" mass="8542">MGVEDDGQFGSWAAMPLSVITGFTYRPGFLYDPDVHTSCSRVGPGEFFPRLRSLKQVNSEVASRDVITPVGTIVDPYC</sequence>
<evidence type="ECO:0000313" key="2">
    <source>
        <dbReference type="Proteomes" id="UP000619376"/>
    </source>
</evidence>
<comment type="caution">
    <text evidence="1">The sequence shown here is derived from an EMBL/GenBank/DDBJ whole genome shotgun (WGS) entry which is preliminary data.</text>
</comment>
<dbReference type="RefSeq" id="WP_184114237.1">
    <property type="nucleotide sequence ID" value="NZ_BNAJ01000009.1"/>
</dbReference>
<protein>
    <submittedName>
        <fullName evidence="1">Uncharacterized protein</fullName>
    </submittedName>
</protein>
<organism evidence="1 2">
    <name type="scientific">Deinococcus metalli</name>
    <dbReference type="NCBI Taxonomy" id="1141878"/>
    <lineage>
        <taxon>Bacteria</taxon>
        <taxon>Thermotogati</taxon>
        <taxon>Deinococcota</taxon>
        <taxon>Deinococci</taxon>
        <taxon>Deinococcales</taxon>
        <taxon>Deinococcaceae</taxon>
        <taxon>Deinococcus</taxon>
    </lineage>
</organism>